<evidence type="ECO:0000256" key="1">
    <source>
        <dbReference type="SAM" id="SignalP"/>
    </source>
</evidence>
<feature type="chain" id="PRO_5036493739" evidence="1">
    <location>
        <begin position="17"/>
        <end position="142"/>
    </location>
</feature>
<gene>
    <name evidence="2" type="ORF">POTOM_019615</name>
</gene>
<dbReference type="Proteomes" id="UP000886885">
    <property type="component" value="Chromosome 5A"/>
</dbReference>
<dbReference type="EMBL" id="JAAWWB010000009">
    <property type="protein sequence ID" value="KAG6776111.1"/>
    <property type="molecule type" value="Genomic_DNA"/>
</dbReference>
<proteinExistence type="predicted"/>
<evidence type="ECO:0000313" key="3">
    <source>
        <dbReference type="Proteomes" id="UP000886885"/>
    </source>
</evidence>
<comment type="caution">
    <text evidence="2">The sequence shown here is derived from an EMBL/GenBank/DDBJ whole genome shotgun (WGS) entry which is preliminary data.</text>
</comment>
<organism evidence="2 3">
    <name type="scientific">Populus tomentosa</name>
    <name type="common">Chinese white poplar</name>
    <dbReference type="NCBI Taxonomy" id="118781"/>
    <lineage>
        <taxon>Eukaryota</taxon>
        <taxon>Viridiplantae</taxon>
        <taxon>Streptophyta</taxon>
        <taxon>Embryophyta</taxon>
        <taxon>Tracheophyta</taxon>
        <taxon>Spermatophyta</taxon>
        <taxon>Magnoliopsida</taxon>
        <taxon>eudicotyledons</taxon>
        <taxon>Gunneridae</taxon>
        <taxon>Pentapetalae</taxon>
        <taxon>rosids</taxon>
        <taxon>fabids</taxon>
        <taxon>Malpighiales</taxon>
        <taxon>Salicaceae</taxon>
        <taxon>Saliceae</taxon>
        <taxon>Populus</taxon>
    </lineage>
</organism>
<reference evidence="2" key="1">
    <citation type="journal article" date="2020" name="bioRxiv">
        <title>Hybrid origin of Populus tomentosa Carr. identified through genome sequencing and phylogenomic analysis.</title>
        <authorList>
            <person name="An X."/>
            <person name="Gao K."/>
            <person name="Chen Z."/>
            <person name="Li J."/>
            <person name="Yang X."/>
            <person name="Yang X."/>
            <person name="Zhou J."/>
            <person name="Guo T."/>
            <person name="Zhao T."/>
            <person name="Huang S."/>
            <person name="Miao D."/>
            <person name="Khan W.U."/>
            <person name="Rao P."/>
            <person name="Ye M."/>
            <person name="Lei B."/>
            <person name="Liao W."/>
            <person name="Wang J."/>
            <person name="Ji L."/>
            <person name="Li Y."/>
            <person name="Guo B."/>
            <person name="Mustafa N.S."/>
            <person name="Li S."/>
            <person name="Yun Q."/>
            <person name="Keller S.R."/>
            <person name="Mao J."/>
            <person name="Zhang R."/>
            <person name="Strauss S.H."/>
        </authorList>
    </citation>
    <scope>NUCLEOTIDE SEQUENCE</scope>
    <source>
        <strain evidence="2">GM15</strain>
        <tissue evidence="2">Leaf</tissue>
    </source>
</reference>
<keyword evidence="1" id="KW-0732">Signal</keyword>
<name>A0A8X7ZVX7_POPTO</name>
<keyword evidence="3" id="KW-1185">Reference proteome</keyword>
<feature type="signal peptide" evidence="1">
    <location>
        <begin position="1"/>
        <end position="16"/>
    </location>
</feature>
<protein>
    <submittedName>
        <fullName evidence="2">Uncharacterized protein</fullName>
    </submittedName>
</protein>
<evidence type="ECO:0000313" key="2">
    <source>
        <dbReference type="EMBL" id="KAG6776111.1"/>
    </source>
</evidence>
<accession>A0A8X7ZVX7</accession>
<sequence>MGRWFNWWDVMIRVSAIDLSRLLQPLLTVVDSSAGEVKERQLRLFEDLSFAMQIAIEAAPLLKKRPKCPLDLLQLRGGEHCLLCCREAQGGEWFGGQDRQSKGFLASSAEASKCLEAKDGGRMNLRKLVKVVLGEEKDVSRA</sequence>
<dbReference type="AlphaFoldDB" id="A0A8X7ZVX7"/>